<evidence type="ECO:0000313" key="3">
    <source>
        <dbReference type="WBParaSite" id="ACRNAN_scaffold147.g19805.t1"/>
    </source>
</evidence>
<sequence length="150" mass="17170">MKHGTIVQIVVARCNAMTMGNDAQEMFNSWIVDVEMKDHEVKSVVVKNNYLVKPISRKRNPKRENMKKNKPGTSKGASKEIQKDQGVVEDSDKINALSYHLAELADDDFAKEWVSKLGTTRVRIQADTIKMKSLKFRLKTVEKNTLKIFF</sequence>
<reference evidence="3" key="1">
    <citation type="submission" date="2022-11" db="UniProtKB">
        <authorList>
            <consortium name="WormBaseParasite"/>
        </authorList>
    </citation>
    <scope>IDENTIFICATION</scope>
</reference>
<name>A0A914CV73_9BILA</name>
<evidence type="ECO:0000256" key="1">
    <source>
        <dbReference type="SAM" id="MobiDB-lite"/>
    </source>
</evidence>
<dbReference type="Proteomes" id="UP000887540">
    <property type="component" value="Unplaced"/>
</dbReference>
<accession>A0A914CV73</accession>
<protein>
    <submittedName>
        <fullName evidence="3">Uncharacterized protein</fullName>
    </submittedName>
</protein>
<keyword evidence="2" id="KW-1185">Reference proteome</keyword>
<dbReference type="WBParaSite" id="ACRNAN_scaffold147.g19805.t1">
    <property type="protein sequence ID" value="ACRNAN_scaffold147.g19805.t1"/>
    <property type="gene ID" value="ACRNAN_scaffold147.g19805"/>
</dbReference>
<dbReference type="AlphaFoldDB" id="A0A914CV73"/>
<proteinExistence type="predicted"/>
<evidence type="ECO:0000313" key="2">
    <source>
        <dbReference type="Proteomes" id="UP000887540"/>
    </source>
</evidence>
<feature type="region of interest" description="Disordered" evidence="1">
    <location>
        <begin position="55"/>
        <end position="88"/>
    </location>
</feature>
<organism evidence="2 3">
    <name type="scientific">Acrobeloides nanus</name>
    <dbReference type="NCBI Taxonomy" id="290746"/>
    <lineage>
        <taxon>Eukaryota</taxon>
        <taxon>Metazoa</taxon>
        <taxon>Ecdysozoa</taxon>
        <taxon>Nematoda</taxon>
        <taxon>Chromadorea</taxon>
        <taxon>Rhabditida</taxon>
        <taxon>Tylenchina</taxon>
        <taxon>Cephalobomorpha</taxon>
        <taxon>Cephaloboidea</taxon>
        <taxon>Cephalobidae</taxon>
        <taxon>Acrobeloides</taxon>
    </lineage>
</organism>